<feature type="site" description="Cleavage; by autolysis" evidence="2">
    <location>
        <begin position="180"/>
        <end position="181"/>
    </location>
</feature>
<evidence type="ECO:0000313" key="5">
    <source>
        <dbReference type="Proteomes" id="UP000799302"/>
    </source>
</evidence>
<feature type="region of interest" description="Disordered" evidence="3">
    <location>
        <begin position="355"/>
        <end position="393"/>
    </location>
</feature>
<evidence type="ECO:0000256" key="1">
    <source>
        <dbReference type="PIRSR" id="PIRSR600246-1"/>
    </source>
</evidence>
<dbReference type="GO" id="GO:0004298">
    <property type="term" value="F:threonine-type endopeptidase activity"/>
    <property type="evidence" value="ECO:0007669"/>
    <property type="project" value="InterPro"/>
</dbReference>
<gene>
    <name evidence="4" type="ORF">BT63DRAFT_456981</name>
</gene>
<reference evidence="4" key="1">
    <citation type="journal article" date="2020" name="Stud. Mycol.">
        <title>101 Dothideomycetes genomes: a test case for predicting lifestyles and emergence of pathogens.</title>
        <authorList>
            <person name="Haridas S."/>
            <person name="Albert R."/>
            <person name="Binder M."/>
            <person name="Bloem J."/>
            <person name="Labutti K."/>
            <person name="Salamov A."/>
            <person name="Andreopoulos B."/>
            <person name="Baker S."/>
            <person name="Barry K."/>
            <person name="Bills G."/>
            <person name="Bluhm B."/>
            <person name="Cannon C."/>
            <person name="Castanera R."/>
            <person name="Culley D."/>
            <person name="Daum C."/>
            <person name="Ezra D."/>
            <person name="Gonzalez J."/>
            <person name="Henrissat B."/>
            <person name="Kuo A."/>
            <person name="Liang C."/>
            <person name="Lipzen A."/>
            <person name="Lutzoni F."/>
            <person name="Magnuson J."/>
            <person name="Mondo S."/>
            <person name="Nolan M."/>
            <person name="Ohm R."/>
            <person name="Pangilinan J."/>
            <person name="Park H.-J."/>
            <person name="Ramirez L."/>
            <person name="Alfaro M."/>
            <person name="Sun H."/>
            <person name="Tritt A."/>
            <person name="Yoshinaga Y."/>
            <person name="Zwiers L.-H."/>
            <person name="Turgeon B."/>
            <person name="Goodwin S."/>
            <person name="Spatafora J."/>
            <person name="Crous P."/>
            <person name="Grigoriev I."/>
        </authorList>
    </citation>
    <scope>NUCLEOTIDE SEQUENCE</scope>
    <source>
        <strain evidence="4">CBS 115976</strain>
    </source>
</reference>
<keyword evidence="4" id="KW-0378">Hydrolase</keyword>
<dbReference type="InterPro" id="IPR029055">
    <property type="entry name" value="Ntn_hydrolases_N"/>
</dbReference>
<dbReference type="EMBL" id="MU004237">
    <property type="protein sequence ID" value="KAF2667680.1"/>
    <property type="molecule type" value="Genomic_DNA"/>
</dbReference>
<proteinExistence type="predicted"/>
<dbReference type="InterPro" id="IPR037464">
    <property type="entry name" value="Taspase1"/>
</dbReference>
<dbReference type="CDD" id="cd04514">
    <property type="entry name" value="Taspase1_like"/>
    <property type="match status" value="1"/>
</dbReference>
<evidence type="ECO:0000313" key="4">
    <source>
        <dbReference type="EMBL" id="KAF2667680.1"/>
    </source>
</evidence>
<accession>A0A6A6U6W0</accession>
<dbReference type="Pfam" id="PF01112">
    <property type="entry name" value="Asparaginase_2"/>
    <property type="match status" value="1"/>
</dbReference>
<protein>
    <submittedName>
        <fullName evidence="4">N-terminal nucleophile aminohydrolase</fullName>
    </submittedName>
</protein>
<feature type="active site" description="Nucleophile" evidence="1">
    <location>
        <position position="181"/>
    </location>
</feature>
<dbReference type="Proteomes" id="UP000799302">
    <property type="component" value="Unassembled WGS sequence"/>
</dbReference>
<sequence>MTDQKSNWAIVVHCGAGYHSRQNQARHLRCLDNACRSAAELLRRGAEATEAIVAAVKEMEDDPITNAGFGSNLTESGTLEGDATLVGKSGAFGAVGAIPKVRNPIAAAQAVYAHAREPMALNRMPPNLVAGESAANYYATLGGRLDIPENIVEDAAVAQHAVWRQQLDDHERGDSDIVNDTVGAIAIDSYGEIAAASSSGGLGLKKPGRIGPAALNGVGTSVFPRRIGDPLRRVTAIVASGSGEDITKVSAAAFAAERLYDSKFRGPNGDLQTCVIDEGGPILENFIQEEFLRHPAVLDTALTTPPVLGLVGLKSSVDGAFMYYAHNSQSFALGSMTSTDKKPVVMMSRIGSSSKSDIVHGARRLLSSSVPDQSSSSPMSQNDGSGSGQYELE</sequence>
<name>A0A6A6U6W0_9PEZI</name>
<dbReference type="PANTHER" id="PTHR10188">
    <property type="entry name" value="L-ASPARAGINASE"/>
    <property type="match status" value="1"/>
</dbReference>
<dbReference type="InterPro" id="IPR000246">
    <property type="entry name" value="Peptidase_T2"/>
</dbReference>
<dbReference type="PANTHER" id="PTHR10188:SF8">
    <property type="entry name" value="THREONINE ASPARTASE 1"/>
    <property type="match status" value="1"/>
</dbReference>
<dbReference type="GO" id="GO:0051604">
    <property type="term" value="P:protein maturation"/>
    <property type="evidence" value="ECO:0007669"/>
    <property type="project" value="TreeGrafter"/>
</dbReference>
<feature type="compositionally biased region" description="Low complexity" evidence="3">
    <location>
        <begin position="367"/>
        <end position="384"/>
    </location>
</feature>
<dbReference type="AlphaFoldDB" id="A0A6A6U6W0"/>
<dbReference type="OrthoDB" id="77601at2759"/>
<keyword evidence="5" id="KW-1185">Reference proteome</keyword>
<organism evidence="4 5">
    <name type="scientific">Microthyrium microscopicum</name>
    <dbReference type="NCBI Taxonomy" id="703497"/>
    <lineage>
        <taxon>Eukaryota</taxon>
        <taxon>Fungi</taxon>
        <taxon>Dikarya</taxon>
        <taxon>Ascomycota</taxon>
        <taxon>Pezizomycotina</taxon>
        <taxon>Dothideomycetes</taxon>
        <taxon>Dothideomycetes incertae sedis</taxon>
        <taxon>Microthyriales</taxon>
        <taxon>Microthyriaceae</taxon>
        <taxon>Microthyrium</taxon>
    </lineage>
</organism>
<dbReference type="Gene3D" id="3.60.20.30">
    <property type="entry name" value="(Glycosyl)asparaginase"/>
    <property type="match status" value="1"/>
</dbReference>
<dbReference type="SUPFAM" id="SSF56235">
    <property type="entry name" value="N-terminal nucleophile aminohydrolases (Ntn hydrolases)"/>
    <property type="match status" value="1"/>
</dbReference>
<evidence type="ECO:0000256" key="3">
    <source>
        <dbReference type="SAM" id="MobiDB-lite"/>
    </source>
</evidence>
<evidence type="ECO:0000256" key="2">
    <source>
        <dbReference type="PIRSR" id="PIRSR600246-3"/>
    </source>
</evidence>
<dbReference type="GO" id="GO:0005737">
    <property type="term" value="C:cytoplasm"/>
    <property type="evidence" value="ECO:0007669"/>
    <property type="project" value="TreeGrafter"/>
</dbReference>